<evidence type="ECO:0000256" key="4">
    <source>
        <dbReference type="ARBA" id="ARBA00022801"/>
    </source>
</evidence>
<dbReference type="GO" id="GO:0046872">
    <property type="term" value="F:metal ion binding"/>
    <property type="evidence" value="ECO:0007669"/>
    <property type="project" value="UniProtKB-KW"/>
</dbReference>
<reference evidence="12" key="1">
    <citation type="journal article" date="2016" name="Sci. Rep.">
        <title>Molecular characterization of firefly nuptial gifts: a multi-omics approach sheds light on postcopulatory sexual selection.</title>
        <authorList>
            <person name="Al-Wathiqui N."/>
            <person name="Fallon T.R."/>
            <person name="South A."/>
            <person name="Weng J.K."/>
            <person name="Lewis S.M."/>
        </authorList>
    </citation>
    <scope>NUCLEOTIDE SEQUENCE</scope>
</reference>
<dbReference type="Pfam" id="PF25597">
    <property type="entry name" value="SH3_retrovirus"/>
    <property type="match status" value="1"/>
</dbReference>
<dbReference type="Pfam" id="PF00665">
    <property type="entry name" value="rve"/>
    <property type="match status" value="1"/>
</dbReference>
<dbReference type="InterPro" id="IPR057670">
    <property type="entry name" value="SH3_retrovirus"/>
</dbReference>
<evidence type="ECO:0000256" key="2">
    <source>
        <dbReference type="ARBA" id="ARBA00022723"/>
    </source>
</evidence>
<keyword evidence="7" id="KW-0695">RNA-directed DNA polymerase</keyword>
<accession>A0A1Y1L7N3</accession>
<dbReference type="GO" id="GO:0003964">
    <property type="term" value="F:RNA-directed DNA polymerase activity"/>
    <property type="evidence" value="ECO:0007669"/>
    <property type="project" value="UniProtKB-KW"/>
</dbReference>
<dbReference type="GO" id="GO:0006310">
    <property type="term" value="P:DNA recombination"/>
    <property type="evidence" value="ECO:0007669"/>
    <property type="project" value="UniProtKB-KW"/>
</dbReference>
<keyword evidence="3" id="KW-0255">Endonuclease</keyword>
<keyword evidence="2" id="KW-0479">Metal-binding</keyword>
<dbReference type="SUPFAM" id="SSF53098">
    <property type="entry name" value="Ribonuclease H-like"/>
    <property type="match status" value="1"/>
</dbReference>
<evidence type="ECO:0000256" key="1">
    <source>
        <dbReference type="ARBA" id="ARBA00022722"/>
    </source>
</evidence>
<evidence type="ECO:0000256" key="9">
    <source>
        <dbReference type="ARBA" id="ARBA00023172"/>
    </source>
</evidence>
<dbReference type="GO" id="GO:0003676">
    <property type="term" value="F:nucleic acid binding"/>
    <property type="evidence" value="ECO:0007669"/>
    <property type="project" value="InterPro"/>
</dbReference>
<keyword evidence="9" id="KW-0233">DNA recombination</keyword>
<feature type="domain" description="Integrase catalytic" evidence="11">
    <location>
        <begin position="1"/>
        <end position="150"/>
    </location>
</feature>
<name>A0A1Y1L7N3_PHOPY</name>
<dbReference type="GO" id="GO:0016787">
    <property type="term" value="F:hydrolase activity"/>
    <property type="evidence" value="ECO:0007669"/>
    <property type="project" value="UniProtKB-KW"/>
</dbReference>
<dbReference type="AlphaFoldDB" id="A0A1Y1L7N3"/>
<dbReference type="InterPro" id="IPR012337">
    <property type="entry name" value="RNaseH-like_sf"/>
</dbReference>
<keyword evidence="8" id="KW-0548">Nucleotidyltransferase</keyword>
<feature type="compositionally biased region" description="Basic and acidic residues" evidence="10">
    <location>
        <begin position="267"/>
        <end position="278"/>
    </location>
</feature>
<keyword evidence="6" id="KW-0229">DNA integration</keyword>
<dbReference type="PANTHER" id="PTHR42648:SF11">
    <property type="entry name" value="TRANSPOSON TY4-P GAG-POL POLYPROTEIN"/>
    <property type="match status" value="1"/>
</dbReference>
<keyword evidence="8" id="KW-0808">Transferase</keyword>
<evidence type="ECO:0000256" key="3">
    <source>
        <dbReference type="ARBA" id="ARBA00022759"/>
    </source>
</evidence>
<organism evidence="12">
    <name type="scientific">Photinus pyralis</name>
    <name type="common">Common eastern firefly</name>
    <name type="synonym">Lampyris pyralis</name>
    <dbReference type="NCBI Taxonomy" id="7054"/>
    <lineage>
        <taxon>Eukaryota</taxon>
        <taxon>Metazoa</taxon>
        <taxon>Ecdysozoa</taxon>
        <taxon>Arthropoda</taxon>
        <taxon>Hexapoda</taxon>
        <taxon>Insecta</taxon>
        <taxon>Pterygota</taxon>
        <taxon>Neoptera</taxon>
        <taxon>Endopterygota</taxon>
        <taxon>Coleoptera</taxon>
        <taxon>Polyphaga</taxon>
        <taxon>Elateriformia</taxon>
        <taxon>Elateroidea</taxon>
        <taxon>Lampyridae</taxon>
        <taxon>Lampyrinae</taxon>
        <taxon>Photinus</taxon>
    </lineage>
</organism>
<evidence type="ECO:0000313" key="12">
    <source>
        <dbReference type="EMBL" id="JAV69702.1"/>
    </source>
</evidence>
<dbReference type="Gene3D" id="3.30.420.10">
    <property type="entry name" value="Ribonuclease H-like superfamily/Ribonuclease H"/>
    <property type="match status" value="1"/>
</dbReference>
<dbReference type="GO" id="GO:0003887">
    <property type="term" value="F:DNA-directed DNA polymerase activity"/>
    <property type="evidence" value="ECO:0007669"/>
    <property type="project" value="UniProtKB-KW"/>
</dbReference>
<dbReference type="GO" id="GO:0015074">
    <property type="term" value="P:DNA integration"/>
    <property type="evidence" value="ECO:0007669"/>
    <property type="project" value="UniProtKB-KW"/>
</dbReference>
<protein>
    <recommendedName>
        <fullName evidence="11">Integrase catalytic domain-containing protein</fullName>
    </recommendedName>
</protein>
<dbReference type="EMBL" id="GEZM01062476">
    <property type="protein sequence ID" value="JAV69702.1"/>
    <property type="molecule type" value="Transcribed_RNA"/>
</dbReference>
<proteinExistence type="predicted"/>
<keyword evidence="4" id="KW-0378">Hydrolase</keyword>
<evidence type="ECO:0000256" key="8">
    <source>
        <dbReference type="ARBA" id="ARBA00022932"/>
    </source>
</evidence>
<evidence type="ECO:0000256" key="7">
    <source>
        <dbReference type="ARBA" id="ARBA00022918"/>
    </source>
</evidence>
<keyword evidence="8" id="KW-0239">DNA-directed DNA polymerase</keyword>
<dbReference type="PROSITE" id="PS50994">
    <property type="entry name" value="INTEGRASE"/>
    <property type="match status" value="1"/>
</dbReference>
<dbReference type="InterPro" id="IPR039537">
    <property type="entry name" value="Retrotran_Ty1/copia-like"/>
</dbReference>
<evidence type="ECO:0000256" key="10">
    <source>
        <dbReference type="SAM" id="MobiDB-lite"/>
    </source>
</evidence>
<feature type="region of interest" description="Disordered" evidence="10">
    <location>
        <begin position="256"/>
        <end position="278"/>
    </location>
</feature>
<evidence type="ECO:0000256" key="5">
    <source>
        <dbReference type="ARBA" id="ARBA00022842"/>
    </source>
</evidence>
<dbReference type="InterPro" id="IPR036397">
    <property type="entry name" value="RNaseH_sf"/>
</dbReference>
<dbReference type="GO" id="GO:0004519">
    <property type="term" value="F:endonuclease activity"/>
    <property type="evidence" value="ECO:0007669"/>
    <property type="project" value="UniProtKB-KW"/>
</dbReference>
<evidence type="ECO:0000259" key="11">
    <source>
        <dbReference type="PROSITE" id="PS50994"/>
    </source>
</evidence>
<keyword evidence="5" id="KW-0460">Magnesium</keyword>
<dbReference type="InterPro" id="IPR001584">
    <property type="entry name" value="Integrase_cat-core"/>
</dbReference>
<sequence length="308" mass="35723">MQVDSIGGSRYILTFLDDSSHKTFVYFLKSKDEVYEHFKTFKNLVENQTERKIKTFRTDNGGEYCGKNMYELIKSSGIVHQTSCSFTPMQNGRAERLNRSIMDKARCMLIEAGLPHYFWAEAVNTAVYLLNRSPCKSVEKTPEEMWTGRVPTLSHLHIFGCKAFGHVPTEKRKKLDHRSTPSIFIGYCTDKKAYRLYDPKRQSVFVSRDVTFDETTFGSSMLDASDVRENKTFYYFPDDPVYDGERRVEQEIQSNDVQNTTPLSVERNQRERRPPKHLEDYETYLAISKDCLDPVSVEEALDSSEKDL</sequence>
<evidence type="ECO:0000256" key="6">
    <source>
        <dbReference type="ARBA" id="ARBA00022908"/>
    </source>
</evidence>
<dbReference type="PANTHER" id="PTHR42648">
    <property type="entry name" value="TRANSPOSASE, PUTATIVE-RELATED"/>
    <property type="match status" value="1"/>
</dbReference>
<keyword evidence="1" id="KW-0540">Nuclease</keyword>